<organism evidence="1 2">
    <name type="scientific">Nocardia rhizosphaerihabitans</name>
    <dbReference type="NCBI Taxonomy" id="1691570"/>
    <lineage>
        <taxon>Bacteria</taxon>
        <taxon>Bacillati</taxon>
        <taxon>Actinomycetota</taxon>
        <taxon>Actinomycetes</taxon>
        <taxon>Mycobacteriales</taxon>
        <taxon>Nocardiaceae</taxon>
        <taxon>Nocardia</taxon>
    </lineage>
</organism>
<accession>A0ABQ2KVU8</accession>
<sequence length="101" mass="11216">MSLDINPARLREMANDVRRNADAIEAITPIVSEQRANARRYMDSSDLAVKLEESLEALDLVTKYHATMVRNFCTDTDYIATVQEELDKAIGAAISEAGGQR</sequence>
<protein>
    <recommendedName>
        <fullName evidence="3">PE domain-containing protein</fullName>
    </recommendedName>
</protein>
<proteinExistence type="predicted"/>
<gene>
    <name evidence="1" type="ORF">GCM10011610_57090</name>
</gene>
<reference evidence="2" key="1">
    <citation type="journal article" date="2019" name="Int. J. Syst. Evol. Microbiol.">
        <title>The Global Catalogue of Microorganisms (GCM) 10K type strain sequencing project: providing services to taxonomists for standard genome sequencing and annotation.</title>
        <authorList>
            <consortium name="The Broad Institute Genomics Platform"/>
            <consortium name="The Broad Institute Genome Sequencing Center for Infectious Disease"/>
            <person name="Wu L."/>
            <person name="Ma J."/>
        </authorList>
    </citation>
    <scope>NUCLEOTIDE SEQUENCE [LARGE SCALE GENOMIC DNA]</scope>
    <source>
        <strain evidence="2">CGMCC 4.7329</strain>
    </source>
</reference>
<evidence type="ECO:0008006" key="3">
    <source>
        <dbReference type="Google" id="ProtNLM"/>
    </source>
</evidence>
<dbReference type="RefSeq" id="WP_189033576.1">
    <property type="nucleotide sequence ID" value="NZ_BMNE01000008.1"/>
</dbReference>
<evidence type="ECO:0000313" key="1">
    <source>
        <dbReference type="EMBL" id="GGN94296.1"/>
    </source>
</evidence>
<keyword evidence="2" id="KW-1185">Reference proteome</keyword>
<dbReference type="Proteomes" id="UP000658127">
    <property type="component" value="Unassembled WGS sequence"/>
</dbReference>
<name>A0ABQ2KVU8_9NOCA</name>
<dbReference type="EMBL" id="BMNE01000008">
    <property type="protein sequence ID" value="GGN94296.1"/>
    <property type="molecule type" value="Genomic_DNA"/>
</dbReference>
<evidence type="ECO:0000313" key="2">
    <source>
        <dbReference type="Proteomes" id="UP000658127"/>
    </source>
</evidence>
<comment type="caution">
    <text evidence="1">The sequence shown here is derived from an EMBL/GenBank/DDBJ whole genome shotgun (WGS) entry which is preliminary data.</text>
</comment>